<dbReference type="FunFam" id="3.20.110.10:FF:000002">
    <property type="entry name" value="alpha-mannosidase 2C1 isoform X1"/>
    <property type="match status" value="1"/>
</dbReference>
<dbReference type="InterPro" id="IPR037094">
    <property type="entry name" value="Glyco_hydro_38_cen_sf"/>
</dbReference>
<dbReference type="GO" id="GO:0030246">
    <property type="term" value="F:carbohydrate binding"/>
    <property type="evidence" value="ECO:0007669"/>
    <property type="project" value="InterPro"/>
</dbReference>
<dbReference type="InterPro" id="IPR000602">
    <property type="entry name" value="Glyco_hydro_38_N"/>
</dbReference>
<dbReference type="Gene3D" id="2.70.98.30">
    <property type="entry name" value="Golgi alpha-mannosidase II, domain 4"/>
    <property type="match status" value="1"/>
</dbReference>
<evidence type="ECO:0000256" key="1">
    <source>
        <dbReference type="ARBA" id="ARBA00009792"/>
    </source>
</evidence>
<reference evidence="6 7" key="1">
    <citation type="submission" date="2018-05" db="EMBL/GenBank/DDBJ databases">
        <title>Genomic Encyclopedia of Type Strains, Phase IV (KMG-IV): sequencing the most valuable type-strain genomes for metagenomic binning, comparative biology and taxonomic classification.</title>
        <authorList>
            <person name="Goeker M."/>
        </authorList>
    </citation>
    <scope>NUCLEOTIDE SEQUENCE [LARGE SCALE GENOMIC DNA]</scope>
    <source>
        <strain evidence="6 7">DSM 28816</strain>
    </source>
</reference>
<dbReference type="InterPro" id="IPR041147">
    <property type="entry name" value="GH38_C"/>
</dbReference>
<dbReference type="GO" id="GO:0004559">
    <property type="term" value="F:alpha-mannosidase activity"/>
    <property type="evidence" value="ECO:0007669"/>
    <property type="project" value="InterPro"/>
</dbReference>
<dbReference type="Pfam" id="PF09261">
    <property type="entry name" value="Alpha-mann_mid"/>
    <property type="match status" value="1"/>
</dbReference>
<dbReference type="RefSeq" id="WP_110291758.1">
    <property type="nucleotide sequence ID" value="NZ_QICS01000013.1"/>
</dbReference>
<dbReference type="AlphaFoldDB" id="A0A318EJJ6"/>
<dbReference type="PANTHER" id="PTHR46017">
    <property type="entry name" value="ALPHA-MANNOSIDASE 2C1"/>
    <property type="match status" value="1"/>
</dbReference>
<dbReference type="Pfam" id="PF17677">
    <property type="entry name" value="Glyco_hydro38C2"/>
    <property type="match status" value="1"/>
</dbReference>
<keyword evidence="3" id="KW-0378">Hydrolase</keyword>
<dbReference type="SUPFAM" id="SSF88688">
    <property type="entry name" value="Families 57/38 glycoside transferase middle domain"/>
    <property type="match status" value="1"/>
</dbReference>
<comment type="similarity">
    <text evidence="1">Belongs to the glycosyl hydrolase 38 family.</text>
</comment>
<evidence type="ECO:0000256" key="2">
    <source>
        <dbReference type="ARBA" id="ARBA00022723"/>
    </source>
</evidence>
<dbReference type="Gene3D" id="2.60.40.2220">
    <property type="match status" value="1"/>
</dbReference>
<dbReference type="Pfam" id="PF07748">
    <property type="entry name" value="Glyco_hydro_38C"/>
    <property type="match status" value="1"/>
</dbReference>
<proteinExistence type="inferred from homology"/>
<dbReference type="Gene3D" id="3.20.110.10">
    <property type="entry name" value="Glycoside hydrolase 38, N terminal domain"/>
    <property type="match status" value="1"/>
</dbReference>
<dbReference type="GO" id="GO:0046872">
    <property type="term" value="F:metal ion binding"/>
    <property type="evidence" value="ECO:0007669"/>
    <property type="project" value="UniProtKB-KW"/>
</dbReference>
<dbReference type="InterPro" id="IPR011330">
    <property type="entry name" value="Glyco_hydro/deAcase_b/a-brl"/>
</dbReference>
<dbReference type="Gene3D" id="1.20.1270.50">
    <property type="entry name" value="Glycoside hydrolase family 38, central domain"/>
    <property type="match status" value="1"/>
</dbReference>
<evidence type="ECO:0000256" key="3">
    <source>
        <dbReference type="ARBA" id="ARBA00022801"/>
    </source>
</evidence>
<dbReference type="InterPro" id="IPR011013">
    <property type="entry name" value="Gal_mutarotase_sf_dom"/>
</dbReference>
<dbReference type="SMART" id="SM00872">
    <property type="entry name" value="Alpha-mann_mid"/>
    <property type="match status" value="1"/>
</dbReference>
<keyword evidence="2" id="KW-0479">Metal-binding</keyword>
<dbReference type="GO" id="GO:0009313">
    <property type="term" value="P:oligosaccharide catabolic process"/>
    <property type="evidence" value="ECO:0007669"/>
    <property type="project" value="TreeGrafter"/>
</dbReference>
<evidence type="ECO:0000256" key="4">
    <source>
        <dbReference type="ARBA" id="ARBA00023295"/>
    </source>
</evidence>
<gene>
    <name evidence="6" type="ORF">C8E03_1137</name>
</gene>
<feature type="domain" description="Glycoside hydrolase family 38 central" evidence="5">
    <location>
        <begin position="519"/>
        <end position="598"/>
    </location>
</feature>
<dbReference type="InterPro" id="IPR011682">
    <property type="entry name" value="Glyco_hydro_38_C"/>
</dbReference>
<comment type="caution">
    <text evidence="6">The sequence shown here is derived from an EMBL/GenBank/DDBJ whole genome shotgun (WGS) entry which is preliminary data.</text>
</comment>
<evidence type="ECO:0000259" key="5">
    <source>
        <dbReference type="SMART" id="SM00872"/>
    </source>
</evidence>
<dbReference type="CDD" id="cd10789">
    <property type="entry name" value="GH38N_AMII_ER_cytosolic"/>
    <property type="match status" value="1"/>
</dbReference>
<dbReference type="InterPro" id="IPR028995">
    <property type="entry name" value="Glyco_hydro_57/38_cen_sf"/>
</dbReference>
<dbReference type="SUPFAM" id="SSF88713">
    <property type="entry name" value="Glycoside hydrolase/deacetylase"/>
    <property type="match status" value="1"/>
</dbReference>
<keyword evidence="4" id="KW-0326">Glycosidase</keyword>
<accession>A0A318EJJ6</accession>
<organism evidence="6 7">
    <name type="scientific">Lachnotalea glycerini</name>
    <dbReference type="NCBI Taxonomy" id="1763509"/>
    <lineage>
        <taxon>Bacteria</taxon>
        <taxon>Bacillati</taxon>
        <taxon>Bacillota</taxon>
        <taxon>Clostridia</taxon>
        <taxon>Lachnospirales</taxon>
        <taxon>Lachnospiraceae</taxon>
        <taxon>Lachnotalea</taxon>
    </lineage>
</organism>
<dbReference type="Proteomes" id="UP000247523">
    <property type="component" value="Unassembled WGS sequence"/>
</dbReference>
<dbReference type="InterPro" id="IPR015341">
    <property type="entry name" value="Glyco_hydro_38_cen"/>
</dbReference>
<dbReference type="EMBL" id="QICS01000013">
    <property type="protein sequence ID" value="PXV86223.1"/>
    <property type="molecule type" value="Genomic_DNA"/>
</dbReference>
<dbReference type="FunFam" id="1.20.1270.50:FF:000004">
    <property type="entry name" value="alpha-mannosidase 2C1 isoform X1"/>
    <property type="match status" value="1"/>
</dbReference>
<sequence>MNQYKNRIQTILKSLDKLRYSNVKWVENIYVKEGDYSFAESYQANLVDYKPFLRGETWGGTDKHFWFYTVLKITKEYQNHPIIIQLNTGATDIWNTDNPQIIVYSNGNMRCAMDMNHNQIILTEEETRNQEIEFAFYAYSNSAENSNFFDLQIAACHTDVEELYYDMKVLFDAVCLLREDDIEAIKTLEKLGQCVNLLDLRDTDKQEFFASVKEADSFLKDNFYLNKSEKPEVIVHSIGHTHIDVAWKWQLKQTRQKVVRSFLTVLNLMDRYPEYKFMSSQPQLYQFVKEEAPQLYERIKEKVLEGRWENEGAMWLEADCNLASGESLIRQLLYGKRFFKEEFGVKRQEVLWLPDVFGYSVALPQIMKKSGIRYFMTTKIGWNEYNQIPNDTFYWKGLDGSEILTYFITTKDYEVYPELKRNPSFNTTYNGRQNASQIKGTWQRYQNKELNQEVLTCYGHGDGGGGPTAEMLEESKRLEYGVCGVPATRQTFAKDFFHTLEANLKGKTVPKWSGELYLEFHRGTYTSMARNKKNNRECEFLNVDAEFFSMLALMLGKNYEYPQKELEQAWRLVLLNQFHDILPGSSIKEVYEDCDQQYGLVRKLDETIIEEARRNITANLAAADEEEKLVVYNCLSFERTTIVKVDKHKEPITSLLMQESKDGEYLYLIHNAVSKGMEVFDESNAARNERVLTESAPFGQVIESVNEKEAGLSIETKFYLIQLNKAGEFISIYDKTARREVLQATKAGNRLVVFEDRPNEYDAWNIDPYYKEKSWAIDELLECRIVENGPIQACIYIKREFLSSTIEQYIYFYGYTKRIDFKTTIDWKQQQLLLKAEFPVDIISNKATYEVQFGNVERPTHENTSWDAAKFEVCAHKWADISEYGYGVALLNDCKYGYDIHESVMRLTLIKSGIFPNPDADKEIHRFTYSLFPHEGDFRAGKVTQEAYDLNCPLSGEIVKGIKTNSYSLLRLDAENVFVDVIKQAEDNQDIIIRLYEAYKKRSVIKAESPYFTTGTIWECDCMEQPETEIAGKNGEIQFEMKPYEIKTLRIKQNR</sequence>
<dbReference type="PANTHER" id="PTHR46017:SF1">
    <property type="entry name" value="ALPHA-MANNOSIDASE 2C1"/>
    <property type="match status" value="1"/>
</dbReference>
<name>A0A318EJJ6_9FIRM</name>
<dbReference type="FunFam" id="2.70.98.30:FF:000010">
    <property type="entry name" value="Cytosolic alpha-mannosidase"/>
    <property type="match status" value="1"/>
</dbReference>
<dbReference type="Pfam" id="PF01074">
    <property type="entry name" value="Glyco_hydro_38N"/>
    <property type="match status" value="1"/>
</dbReference>
<dbReference type="InterPro" id="IPR027291">
    <property type="entry name" value="Glyco_hydro_38_N_sf"/>
</dbReference>
<protein>
    <submittedName>
        <fullName evidence="6">Alpha-mannosidase</fullName>
    </submittedName>
</protein>
<evidence type="ECO:0000313" key="7">
    <source>
        <dbReference type="Proteomes" id="UP000247523"/>
    </source>
</evidence>
<dbReference type="GO" id="GO:0006013">
    <property type="term" value="P:mannose metabolic process"/>
    <property type="evidence" value="ECO:0007669"/>
    <property type="project" value="InterPro"/>
</dbReference>
<evidence type="ECO:0000313" key="6">
    <source>
        <dbReference type="EMBL" id="PXV86223.1"/>
    </source>
</evidence>
<dbReference type="SUPFAM" id="SSF74650">
    <property type="entry name" value="Galactose mutarotase-like"/>
    <property type="match status" value="1"/>
</dbReference>